<dbReference type="InterPro" id="IPR000160">
    <property type="entry name" value="GGDEF_dom"/>
</dbReference>
<evidence type="ECO:0000256" key="6">
    <source>
        <dbReference type="ARBA" id="ARBA00022777"/>
    </source>
</evidence>
<dbReference type="SMART" id="SM00267">
    <property type="entry name" value="GGDEF"/>
    <property type="match status" value="1"/>
</dbReference>
<dbReference type="EC" id="2.7.13.3" evidence="2"/>
<evidence type="ECO:0000259" key="14">
    <source>
        <dbReference type="PROSITE" id="PS50109"/>
    </source>
</evidence>
<keyword evidence="10" id="KW-0804">Transcription</keyword>
<evidence type="ECO:0000256" key="7">
    <source>
        <dbReference type="ARBA" id="ARBA00023012"/>
    </source>
</evidence>
<reference evidence="17 18" key="1">
    <citation type="submission" date="2017-03" db="EMBL/GenBank/DDBJ databases">
        <title>Genome sequence of Clostridium oryzae DSM 28571.</title>
        <authorList>
            <person name="Poehlein A."/>
            <person name="Daniel R."/>
        </authorList>
    </citation>
    <scope>NUCLEOTIDE SEQUENCE [LARGE SCALE GENOMIC DNA]</scope>
    <source>
        <strain evidence="17 18">DSM 28571</strain>
    </source>
</reference>
<dbReference type="InterPro" id="IPR011623">
    <property type="entry name" value="7TMR_DISM_rcpt_extracell_dom1"/>
</dbReference>
<dbReference type="Pfam" id="PF07695">
    <property type="entry name" value="7TMR-DISM_7TM"/>
    <property type="match status" value="1"/>
</dbReference>
<dbReference type="InterPro" id="IPR001789">
    <property type="entry name" value="Sig_transdc_resp-reg_receiver"/>
</dbReference>
<dbReference type="Gene3D" id="1.10.287.130">
    <property type="match status" value="1"/>
</dbReference>
<sequence>MTSVYKNNVKVLIYFLAIIFLTLSLSSCKKSTNNTLEASHGLMNLKKWDFNVNGNIRLDGKWEFYWNKLLSPQDFRTSSHKLTGYYKVPMYWTKYNTLHLPSQGKATYRIRIKTNDKLQNLSLKSPEIFTQYKIWINGRLIDEHGSLTKDIVKFLQPQVYSFANNKTTIEIVLQIKNHSDGNAGIGQSFILGRSDKIYRKRYLAIVMEMVLIGICCLEGIYHLILFLFRRNDKKLLFFGLFCLAIALRTMLTGETVIMEFFPNLSFNLVSRISTTSVTLCDITFIAFSYYQFKETISKLIAKILVAFNIAYMLIILLGSTYLYTFLFQYYFIIILTSAISIAYTSFKCAVKGSTSAIIFSIGLIFLCISGINDMLFYLQKVETGYYLCLGFVFFILAQSILLGIRFSNDYNVIKELSYKLQIVDRLKDDFLANTSHELRTPLNGIIGISESLIDGISGPLPNKAVQNLEIVVSSGKRLSLLIDNILDFSKLKNNDIMIRNQKIDFKQLVSVVVTVIQSNRIDNKVLIINEVPNNLPLVQGDENKLQQVMYNLIRNALKFTKAGYVRILAQEKNELIEVCIEDTGIGIAKNKIQNIFKSFEQSEDSIQTKLENISLDLSITQKIIELLGGNMRVESTLGKGSKFYFTLKPVSNNLPDKKPYELIDYSEDYMGSIGSMHKDPYFSAEEVQNNTYLRILAVDDETINLQVISNILKLRNYKVDTACDGVQALELIEKNSYDLILLDIMMPKMSGYDVCKKIRNNYTIYELPIIILTAKNQPDDISAAFQLGANDYLVKPFDKDELLARIKTQLSLKIAVKSALENSYLANIDSLTGLYNRRYLYALAKDAFLTAKSNNTALSAMILDIDFFKAFNDTYGHSIGDKVIKNVSSNIKEILKQKQIAGRYGGEEFVVILPDTNMNGARAFAENLRAIIENSKINVKQHNAIRCTVSIGVSSINSNIMSLKQLIDEADMMLYRAKENGRNRVEC</sequence>
<dbReference type="OrthoDB" id="9809348at2"/>
<feature type="modified residue" description="4-aspartylphosphate" evidence="12">
    <location>
        <position position="743"/>
    </location>
</feature>
<dbReference type="FunFam" id="3.40.50.2300:FF:000001">
    <property type="entry name" value="DNA-binding response regulator PhoB"/>
    <property type="match status" value="1"/>
</dbReference>
<dbReference type="Pfam" id="PF02518">
    <property type="entry name" value="HATPase_c"/>
    <property type="match status" value="1"/>
</dbReference>
<dbReference type="SMART" id="SM00448">
    <property type="entry name" value="REC"/>
    <property type="match status" value="1"/>
</dbReference>
<feature type="domain" description="Histidine kinase" evidence="14">
    <location>
        <begin position="433"/>
        <end position="651"/>
    </location>
</feature>
<dbReference type="SUPFAM" id="SSF55874">
    <property type="entry name" value="ATPase domain of HSP90 chaperone/DNA topoisomerase II/histidine kinase"/>
    <property type="match status" value="1"/>
</dbReference>
<dbReference type="EMBL" id="MZGV01000100">
    <property type="protein sequence ID" value="OPJ56147.1"/>
    <property type="molecule type" value="Genomic_DNA"/>
</dbReference>
<evidence type="ECO:0000256" key="13">
    <source>
        <dbReference type="SAM" id="Phobius"/>
    </source>
</evidence>
<feature type="transmembrane region" description="Helical" evidence="13">
    <location>
        <begin position="384"/>
        <end position="404"/>
    </location>
</feature>
<protein>
    <recommendedName>
        <fullName evidence="3">Stage 0 sporulation protein A homolog</fullName>
        <ecNumber evidence="2">2.7.13.3</ecNumber>
    </recommendedName>
</protein>
<evidence type="ECO:0000313" key="17">
    <source>
        <dbReference type="EMBL" id="OPJ56147.1"/>
    </source>
</evidence>
<dbReference type="GO" id="GO:0000155">
    <property type="term" value="F:phosphorelay sensor kinase activity"/>
    <property type="evidence" value="ECO:0007669"/>
    <property type="project" value="InterPro"/>
</dbReference>
<dbReference type="Gene3D" id="2.60.120.260">
    <property type="entry name" value="Galactose-binding domain-like"/>
    <property type="match status" value="1"/>
</dbReference>
<feature type="transmembrane region" description="Helical" evidence="13">
    <location>
        <begin position="299"/>
        <end position="323"/>
    </location>
</feature>
<evidence type="ECO:0000256" key="10">
    <source>
        <dbReference type="ARBA" id="ARBA00023163"/>
    </source>
</evidence>
<dbReference type="CDD" id="cd01949">
    <property type="entry name" value="GGDEF"/>
    <property type="match status" value="1"/>
</dbReference>
<keyword evidence="4 12" id="KW-0597">Phosphoprotein</keyword>
<evidence type="ECO:0000256" key="1">
    <source>
        <dbReference type="ARBA" id="ARBA00000085"/>
    </source>
</evidence>
<dbReference type="SMART" id="SM00388">
    <property type="entry name" value="HisKA"/>
    <property type="match status" value="1"/>
</dbReference>
<dbReference type="NCBIfam" id="TIGR00254">
    <property type="entry name" value="GGDEF"/>
    <property type="match status" value="1"/>
</dbReference>
<dbReference type="Pfam" id="PF00512">
    <property type="entry name" value="HisKA"/>
    <property type="match status" value="1"/>
</dbReference>
<evidence type="ECO:0000313" key="18">
    <source>
        <dbReference type="Proteomes" id="UP000190080"/>
    </source>
</evidence>
<dbReference type="FunFam" id="3.30.70.270:FF:000001">
    <property type="entry name" value="Diguanylate cyclase domain protein"/>
    <property type="match status" value="1"/>
</dbReference>
<dbReference type="Gene3D" id="3.40.50.2300">
    <property type="match status" value="1"/>
</dbReference>
<dbReference type="GO" id="GO:0009927">
    <property type="term" value="F:histidine phosphotransfer kinase activity"/>
    <property type="evidence" value="ECO:0007669"/>
    <property type="project" value="TreeGrafter"/>
</dbReference>
<dbReference type="InterPro" id="IPR043128">
    <property type="entry name" value="Rev_trsase/Diguanyl_cyclase"/>
</dbReference>
<evidence type="ECO:0000256" key="3">
    <source>
        <dbReference type="ARBA" id="ARBA00018672"/>
    </source>
</evidence>
<dbReference type="SUPFAM" id="SSF52172">
    <property type="entry name" value="CheY-like"/>
    <property type="match status" value="1"/>
</dbReference>
<dbReference type="Pfam" id="PF00072">
    <property type="entry name" value="Response_reg"/>
    <property type="match status" value="1"/>
</dbReference>
<keyword evidence="9" id="KW-0238">DNA-binding</keyword>
<dbReference type="SMART" id="SM00387">
    <property type="entry name" value="HATPase_c"/>
    <property type="match status" value="1"/>
</dbReference>
<dbReference type="SUPFAM" id="SSF47384">
    <property type="entry name" value="Homodimeric domain of signal transducing histidine kinase"/>
    <property type="match status" value="1"/>
</dbReference>
<dbReference type="InterPro" id="IPR004358">
    <property type="entry name" value="Sig_transdc_His_kin-like_C"/>
</dbReference>
<comment type="catalytic activity">
    <reaction evidence="1">
        <text>ATP + protein L-histidine = ADP + protein N-phospho-L-histidine.</text>
        <dbReference type="EC" id="2.7.13.3"/>
    </reaction>
</comment>
<evidence type="ECO:0000256" key="2">
    <source>
        <dbReference type="ARBA" id="ARBA00012438"/>
    </source>
</evidence>
<comment type="function">
    <text evidence="11">May play the central regulatory role in sporulation. It may be an element of the effector pathway responsible for the activation of sporulation genes in response to nutritional stress. Spo0A may act in concert with spo0H (a sigma factor) to control the expression of some genes that are critical to the sporulation process.</text>
</comment>
<dbReference type="CDD" id="cd17574">
    <property type="entry name" value="REC_OmpR"/>
    <property type="match status" value="1"/>
</dbReference>
<evidence type="ECO:0000256" key="9">
    <source>
        <dbReference type="ARBA" id="ARBA00023125"/>
    </source>
</evidence>
<feature type="transmembrane region" description="Helical" evidence="13">
    <location>
        <begin position="235"/>
        <end position="252"/>
    </location>
</feature>
<accession>A0A1V4I9E4</accession>
<keyword evidence="13" id="KW-0812">Transmembrane</keyword>
<dbReference type="InterPro" id="IPR008979">
    <property type="entry name" value="Galactose-bd-like_sf"/>
</dbReference>
<dbReference type="GO" id="GO:0003677">
    <property type="term" value="F:DNA binding"/>
    <property type="evidence" value="ECO:0007669"/>
    <property type="project" value="UniProtKB-KW"/>
</dbReference>
<dbReference type="PROSITE" id="PS51257">
    <property type="entry name" value="PROKAR_LIPOPROTEIN"/>
    <property type="match status" value="1"/>
</dbReference>
<evidence type="ECO:0000256" key="4">
    <source>
        <dbReference type="ARBA" id="ARBA00022553"/>
    </source>
</evidence>
<evidence type="ECO:0000259" key="16">
    <source>
        <dbReference type="PROSITE" id="PS50887"/>
    </source>
</evidence>
<dbReference type="SUPFAM" id="SSF49785">
    <property type="entry name" value="Galactose-binding domain-like"/>
    <property type="match status" value="1"/>
</dbReference>
<dbReference type="PANTHER" id="PTHR43047:SF72">
    <property type="entry name" value="OSMOSENSING HISTIDINE PROTEIN KINASE SLN1"/>
    <property type="match status" value="1"/>
</dbReference>
<proteinExistence type="predicted"/>
<name>A0A1V4I9E4_9CLOT</name>
<organism evidence="17 18">
    <name type="scientific">Clostridium oryzae</name>
    <dbReference type="NCBI Taxonomy" id="1450648"/>
    <lineage>
        <taxon>Bacteria</taxon>
        <taxon>Bacillati</taxon>
        <taxon>Bacillota</taxon>
        <taxon>Clostridia</taxon>
        <taxon>Eubacteriales</taxon>
        <taxon>Clostridiaceae</taxon>
        <taxon>Clostridium</taxon>
    </lineage>
</organism>
<dbReference type="Proteomes" id="UP000190080">
    <property type="component" value="Unassembled WGS sequence"/>
</dbReference>
<dbReference type="STRING" id="1450648.CLORY_43250"/>
<dbReference type="InterPro" id="IPR029787">
    <property type="entry name" value="Nucleotide_cyclase"/>
</dbReference>
<dbReference type="AlphaFoldDB" id="A0A1V4I9E4"/>
<evidence type="ECO:0000256" key="8">
    <source>
        <dbReference type="ARBA" id="ARBA00023015"/>
    </source>
</evidence>
<feature type="transmembrane region" description="Helical" evidence="13">
    <location>
        <begin position="358"/>
        <end position="378"/>
    </location>
</feature>
<evidence type="ECO:0000256" key="5">
    <source>
        <dbReference type="ARBA" id="ARBA00022679"/>
    </source>
</evidence>
<dbReference type="PROSITE" id="PS50109">
    <property type="entry name" value="HIS_KIN"/>
    <property type="match status" value="1"/>
</dbReference>
<feature type="domain" description="Response regulatory" evidence="15">
    <location>
        <begin position="694"/>
        <end position="810"/>
    </location>
</feature>
<dbReference type="InterPro" id="IPR003594">
    <property type="entry name" value="HATPase_dom"/>
</dbReference>
<keyword evidence="18" id="KW-1185">Reference proteome</keyword>
<dbReference type="InterPro" id="IPR036097">
    <property type="entry name" value="HisK_dim/P_sf"/>
</dbReference>
<feature type="domain" description="GGDEF" evidence="16">
    <location>
        <begin position="856"/>
        <end position="987"/>
    </location>
</feature>
<dbReference type="PANTHER" id="PTHR43047">
    <property type="entry name" value="TWO-COMPONENT HISTIDINE PROTEIN KINASE"/>
    <property type="match status" value="1"/>
</dbReference>
<dbReference type="SUPFAM" id="SSF55073">
    <property type="entry name" value="Nucleotide cyclase"/>
    <property type="match status" value="1"/>
</dbReference>
<keyword evidence="7" id="KW-0902">Two-component regulatory system</keyword>
<gene>
    <name evidence="17" type="primary">rpfC</name>
    <name evidence="17" type="ORF">CLORY_43250</name>
</gene>
<feature type="transmembrane region" description="Helical" evidence="13">
    <location>
        <begin position="329"/>
        <end position="346"/>
    </location>
</feature>
<dbReference type="InterPro" id="IPR005467">
    <property type="entry name" value="His_kinase_dom"/>
</dbReference>
<dbReference type="InterPro" id="IPR011006">
    <property type="entry name" value="CheY-like_superfamily"/>
</dbReference>
<dbReference type="PRINTS" id="PR00344">
    <property type="entry name" value="BCTRLSENSOR"/>
</dbReference>
<dbReference type="Gene3D" id="3.30.70.270">
    <property type="match status" value="1"/>
</dbReference>
<evidence type="ECO:0000256" key="11">
    <source>
        <dbReference type="ARBA" id="ARBA00024867"/>
    </source>
</evidence>
<dbReference type="PROSITE" id="PS50110">
    <property type="entry name" value="RESPONSE_REGULATORY"/>
    <property type="match status" value="1"/>
</dbReference>
<evidence type="ECO:0000259" key="15">
    <source>
        <dbReference type="PROSITE" id="PS50110"/>
    </source>
</evidence>
<keyword evidence="6" id="KW-0418">Kinase</keyword>
<comment type="caution">
    <text evidence="17">The sequence shown here is derived from an EMBL/GenBank/DDBJ whole genome shotgun (WGS) entry which is preliminary data.</text>
</comment>
<dbReference type="CDD" id="cd00082">
    <property type="entry name" value="HisKA"/>
    <property type="match status" value="1"/>
</dbReference>
<dbReference type="RefSeq" id="WP_139376119.1">
    <property type="nucleotide sequence ID" value="NZ_MZGV01000100.1"/>
</dbReference>
<evidence type="ECO:0000256" key="12">
    <source>
        <dbReference type="PROSITE-ProRule" id="PRU00169"/>
    </source>
</evidence>
<keyword evidence="5 17" id="KW-0808">Transferase</keyword>
<keyword evidence="13" id="KW-0472">Membrane</keyword>
<keyword evidence="8" id="KW-0805">Transcription regulation</keyword>
<dbReference type="InterPro" id="IPR003661">
    <property type="entry name" value="HisK_dim/P_dom"/>
</dbReference>
<feature type="transmembrane region" description="Helical" evidence="13">
    <location>
        <begin position="202"/>
        <end position="228"/>
    </location>
</feature>
<keyword evidence="13" id="KW-1133">Transmembrane helix</keyword>
<dbReference type="PROSITE" id="PS50887">
    <property type="entry name" value="GGDEF"/>
    <property type="match status" value="1"/>
</dbReference>
<dbReference type="InterPro" id="IPR036890">
    <property type="entry name" value="HATPase_C_sf"/>
</dbReference>
<dbReference type="GO" id="GO:0005886">
    <property type="term" value="C:plasma membrane"/>
    <property type="evidence" value="ECO:0007669"/>
    <property type="project" value="TreeGrafter"/>
</dbReference>
<dbReference type="Gene3D" id="3.30.565.10">
    <property type="entry name" value="Histidine kinase-like ATPase, C-terminal domain"/>
    <property type="match status" value="1"/>
</dbReference>
<dbReference type="Pfam" id="PF00990">
    <property type="entry name" value="GGDEF"/>
    <property type="match status" value="1"/>
</dbReference>